<organism evidence="2">
    <name type="scientific">Lygus hesperus</name>
    <name type="common">Western plant bug</name>
    <dbReference type="NCBI Taxonomy" id="30085"/>
    <lineage>
        <taxon>Eukaryota</taxon>
        <taxon>Metazoa</taxon>
        <taxon>Ecdysozoa</taxon>
        <taxon>Arthropoda</taxon>
        <taxon>Hexapoda</taxon>
        <taxon>Insecta</taxon>
        <taxon>Pterygota</taxon>
        <taxon>Neoptera</taxon>
        <taxon>Paraneoptera</taxon>
        <taxon>Hemiptera</taxon>
        <taxon>Heteroptera</taxon>
        <taxon>Panheteroptera</taxon>
        <taxon>Cimicomorpha</taxon>
        <taxon>Miridae</taxon>
        <taxon>Mirini</taxon>
        <taxon>Lygus</taxon>
    </lineage>
</organism>
<dbReference type="InterPro" id="IPR019172">
    <property type="entry name" value="Osteopetrosis-assoc_TM_1"/>
</dbReference>
<feature type="transmembrane region" description="Helical" evidence="1">
    <location>
        <begin position="245"/>
        <end position="267"/>
    </location>
</feature>
<reference evidence="2" key="1">
    <citation type="journal article" date="2014" name="PLoS ONE">
        <title>Transcriptome-Based Identification of ABC Transporters in the Western Tarnished Plant Bug Lygus hesperus.</title>
        <authorList>
            <person name="Hull J.J."/>
            <person name="Chaney K."/>
            <person name="Geib S.M."/>
            <person name="Fabrick J.A."/>
            <person name="Brent C.S."/>
            <person name="Walsh D."/>
            <person name="Lavine L.C."/>
        </authorList>
    </citation>
    <scope>NUCLEOTIDE SEQUENCE</scope>
</reference>
<proteinExistence type="predicted"/>
<dbReference type="Pfam" id="PF09777">
    <property type="entry name" value="OSTMP1"/>
    <property type="match status" value="1"/>
</dbReference>
<feature type="non-terminal residue" evidence="2">
    <location>
        <position position="1"/>
    </location>
</feature>
<reference evidence="2" key="2">
    <citation type="submission" date="2014-07" db="EMBL/GenBank/DDBJ databases">
        <authorList>
            <person name="Hull J."/>
        </authorList>
    </citation>
    <scope>NUCLEOTIDE SEQUENCE</scope>
</reference>
<keyword evidence="1" id="KW-1133">Transmembrane helix</keyword>
<evidence type="ECO:0000256" key="1">
    <source>
        <dbReference type="SAM" id="Phobius"/>
    </source>
</evidence>
<dbReference type="GO" id="GO:0005829">
    <property type="term" value="C:cytosol"/>
    <property type="evidence" value="ECO:0007669"/>
    <property type="project" value="TreeGrafter"/>
</dbReference>
<evidence type="ECO:0000313" key="2">
    <source>
        <dbReference type="EMBL" id="JAG18402.1"/>
    </source>
</evidence>
<sequence length="281" mass="32144">YVRSCSRTEQIVRSWCVSFNRTMKHWTPTIPILFCCLPFLTARIDYGIDSGENKCLEMLKDFANESAKFTFCAVSHARPVLICQKCVTSYLSVLTVYDNITKLEMTPGHKCRSELVNLDRLEVFTRGYEYIKDLWLRANCNNCFVKDRSTGNPTTQLTDLVLDILNATNVYEACVEQYHNASVKPDMVVCENCVDSYKKVNSIYDMNKGSVELCVDVIDLMNRTRSKWSHEIGCSVTRRKPQMTMLLIATGVFASPIVFYSLVYSLATKKTHETYLCNGKK</sequence>
<keyword evidence="1" id="KW-0472">Membrane</keyword>
<gene>
    <name evidence="2" type="primary">Ostm1</name>
    <name evidence="2" type="ORF">CM83_20970</name>
</gene>
<keyword evidence="1 2" id="KW-0812">Transmembrane</keyword>
<protein>
    <submittedName>
        <fullName evidence="2">Osteopetrosis-associated transmembrane protein 1</fullName>
    </submittedName>
</protein>
<dbReference type="AlphaFoldDB" id="A0A0A9XCE5"/>
<name>A0A0A9XCE5_LYGHE</name>
<dbReference type="EMBL" id="GBHO01025202">
    <property type="protein sequence ID" value="JAG18402.1"/>
    <property type="molecule type" value="Transcribed_RNA"/>
</dbReference>
<dbReference type="PANTHER" id="PTHR15644">
    <property type="entry name" value="OSTEOPETROSIS ASSOCIATED TRANSMEMBRANE PROTEIN 1"/>
    <property type="match status" value="1"/>
</dbReference>
<accession>A0A0A9XCE5</accession>
<dbReference type="PANTHER" id="PTHR15644:SF2">
    <property type="entry name" value="OSTEOPETROSIS-ASSOCIATED TRANSMEMBRANE PROTEIN 1"/>
    <property type="match status" value="1"/>
</dbReference>